<dbReference type="PROSITE" id="PS51900">
    <property type="entry name" value="CB"/>
    <property type="match status" value="1"/>
</dbReference>
<keyword evidence="3 5" id="KW-0238">DNA-binding</keyword>
<dbReference type="RefSeq" id="WP_260861142.1">
    <property type="nucleotide sequence ID" value="NZ_OCTY01000002.1"/>
</dbReference>
<evidence type="ECO:0000256" key="1">
    <source>
        <dbReference type="ARBA" id="ARBA00008857"/>
    </source>
</evidence>
<dbReference type="Gene3D" id="1.10.443.10">
    <property type="entry name" value="Intergrase catalytic core"/>
    <property type="match status" value="1"/>
</dbReference>
<sequence>MSAQAVNRERRSDSSSSTFAEYADAWLTQRALTSRTRDHYRRQLQYRLLPTFASTELRDISPAAVRDWYATTAAATVRNHAYSVLRLIMAAAVADNLIDTNPCQLPAVTTSHRVEKARPTTLDEIEAITAAMPEAYQTLVLMAGWFAMPFSELRELRRKDVDLAHKVVRVRRAVVLDDGAFEVTTPNSTEGIRDIAIPAHVLPTIKDHLRNHVQPGRESLLFPSVRDPNRYLPSSVLYRMFHLACRAAGRPDLRVPDLQRSAAALAASV</sequence>
<dbReference type="InterPro" id="IPR002104">
    <property type="entry name" value="Integrase_catalytic"/>
</dbReference>
<feature type="domain" description="Core-binding (CB)" evidence="7">
    <location>
        <begin position="17"/>
        <end position="93"/>
    </location>
</feature>
<dbReference type="Proteomes" id="UP000554965">
    <property type="component" value="Unassembled WGS sequence"/>
</dbReference>
<gene>
    <name evidence="8" type="ORF">MSIMFB_04463</name>
</gene>
<protein>
    <submittedName>
        <fullName evidence="8">Prophage phiRv2 integrase</fullName>
    </submittedName>
</protein>
<evidence type="ECO:0000256" key="3">
    <source>
        <dbReference type="ARBA" id="ARBA00023125"/>
    </source>
</evidence>
<dbReference type="InterPro" id="IPR013762">
    <property type="entry name" value="Integrase-like_cat_sf"/>
</dbReference>
<feature type="domain" description="Tyr recombinase" evidence="6">
    <location>
        <begin position="115"/>
        <end position="269"/>
    </location>
</feature>
<dbReference type="Pfam" id="PF14659">
    <property type="entry name" value="Phage_int_SAM_3"/>
    <property type="match status" value="1"/>
</dbReference>
<dbReference type="InterPro" id="IPR050808">
    <property type="entry name" value="Phage_Integrase"/>
</dbReference>
<dbReference type="PANTHER" id="PTHR30629">
    <property type="entry name" value="PROPHAGE INTEGRASE"/>
    <property type="match status" value="1"/>
</dbReference>
<dbReference type="Gene3D" id="1.10.150.130">
    <property type="match status" value="1"/>
</dbReference>
<dbReference type="InterPro" id="IPR011010">
    <property type="entry name" value="DNA_brk_join_enz"/>
</dbReference>
<keyword evidence="9" id="KW-1185">Reference proteome</keyword>
<evidence type="ECO:0000256" key="2">
    <source>
        <dbReference type="ARBA" id="ARBA00022908"/>
    </source>
</evidence>
<dbReference type="EMBL" id="OCTY01000002">
    <property type="protein sequence ID" value="SOJ56985.1"/>
    <property type="molecule type" value="Genomic_DNA"/>
</dbReference>
<reference evidence="8 9" key="1">
    <citation type="submission" date="2017-10" db="EMBL/GenBank/DDBJ databases">
        <authorList>
            <consortium name="Urmite Genomes"/>
        </authorList>
    </citation>
    <scope>NUCLEOTIDE SEQUENCE [LARGE SCALE GENOMIC DNA]</scope>
    <source>
        <strain evidence="8 9">FB-527</strain>
    </source>
</reference>
<evidence type="ECO:0000256" key="5">
    <source>
        <dbReference type="PROSITE-ProRule" id="PRU01248"/>
    </source>
</evidence>
<evidence type="ECO:0000259" key="7">
    <source>
        <dbReference type="PROSITE" id="PS51900"/>
    </source>
</evidence>
<evidence type="ECO:0000313" key="9">
    <source>
        <dbReference type="Proteomes" id="UP000554965"/>
    </source>
</evidence>
<evidence type="ECO:0000256" key="4">
    <source>
        <dbReference type="ARBA" id="ARBA00023172"/>
    </source>
</evidence>
<evidence type="ECO:0000313" key="8">
    <source>
        <dbReference type="EMBL" id="SOJ56985.1"/>
    </source>
</evidence>
<dbReference type="SUPFAM" id="SSF56349">
    <property type="entry name" value="DNA breaking-rejoining enzymes"/>
    <property type="match status" value="1"/>
</dbReference>
<dbReference type="InterPro" id="IPR010998">
    <property type="entry name" value="Integrase_recombinase_N"/>
</dbReference>
<dbReference type="InterPro" id="IPR044068">
    <property type="entry name" value="CB"/>
</dbReference>
<keyword evidence="4" id="KW-0233">DNA recombination</keyword>
<proteinExistence type="inferred from homology"/>
<organism evidence="8 9">
    <name type="scientific">Mycobacterium simulans</name>
    <dbReference type="NCBI Taxonomy" id="627089"/>
    <lineage>
        <taxon>Bacteria</taxon>
        <taxon>Bacillati</taxon>
        <taxon>Actinomycetota</taxon>
        <taxon>Actinomycetes</taxon>
        <taxon>Mycobacteriales</taxon>
        <taxon>Mycobacteriaceae</taxon>
        <taxon>Mycobacterium</taxon>
    </lineage>
</organism>
<dbReference type="GO" id="GO:0006310">
    <property type="term" value="P:DNA recombination"/>
    <property type="evidence" value="ECO:0007669"/>
    <property type="project" value="UniProtKB-KW"/>
</dbReference>
<dbReference type="InterPro" id="IPR004107">
    <property type="entry name" value="Integrase_SAM-like_N"/>
</dbReference>
<comment type="similarity">
    <text evidence="1">Belongs to the 'phage' integrase family.</text>
</comment>
<name>A0A7Z7IR27_9MYCO</name>
<evidence type="ECO:0000259" key="6">
    <source>
        <dbReference type="PROSITE" id="PS51898"/>
    </source>
</evidence>
<dbReference type="GO" id="GO:0003677">
    <property type="term" value="F:DNA binding"/>
    <property type="evidence" value="ECO:0007669"/>
    <property type="project" value="UniProtKB-UniRule"/>
</dbReference>
<accession>A0A7Z7IR27</accession>
<dbReference type="PANTHER" id="PTHR30629:SF2">
    <property type="entry name" value="PROPHAGE INTEGRASE INTS-RELATED"/>
    <property type="match status" value="1"/>
</dbReference>
<dbReference type="AlphaFoldDB" id="A0A7Z7IR27"/>
<keyword evidence="2" id="KW-0229">DNA integration</keyword>
<dbReference type="GO" id="GO:0015074">
    <property type="term" value="P:DNA integration"/>
    <property type="evidence" value="ECO:0007669"/>
    <property type="project" value="UniProtKB-KW"/>
</dbReference>
<comment type="caution">
    <text evidence="8">The sequence shown here is derived from an EMBL/GenBank/DDBJ whole genome shotgun (WGS) entry which is preliminary data.</text>
</comment>
<dbReference type="PROSITE" id="PS51898">
    <property type="entry name" value="TYR_RECOMBINASE"/>
    <property type="match status" value="1"/>
</dbReference>